<organism evidence="1 2">
    <name type="scientific">Zarea fungicola</name>
    <dbReference type="NCBI Taxonomy" id="93591"/>
    <lineage>
        <taxon>Eukaryota</taxon>
        <taxon>Fungi</taxon>
        <taxon>Dikarya</taxon>
        <taxon>Ascomycota</taxon>
        <taxon>Pezizomycotina</taxon>
        <taxon>Sordariomycetes</taxon>
        <taxon>Hypocreomycetidae</taxon>
        <taxon>Hypocreales</taxon>
        <taxon>Cordycipitaceae</taxon>
        <taxon>Zarea</taxon>
    </lineage>
</organism>
<evidence type="ECO:0000313" key="2">
    <source>
        <dbReference type="Proteomes" id="UP001143910"/>
    </source>
</evidence>
<dbReference type="Proteomes" id="UP001143910">
    <property type="component" value="Unassembled WGS sequence"/>
</dbReference>
<protein>
    <submittedName>
        <fullName evidence="1">Uncharacterized protein</fullName>
    </submittedName>
</protein>
<proteinExistence type="predicted"/>
<gene>
    <name evidence="1" type="ORF">NQ176_g1881</name>
</gene>
<dbReference type="EMBL" id="JANJQO010000118">
    <property type="protein sequence ID" value="KAJ2981660.1"/>
    <property type="molecule type" value="Genomic_DNA"/>
</dbReference>
<keyword evidence="2" id="KW-1185">Reference proteome</keyword>
<accession>A0ACC1NQU4</accession>
<evidence type="ECO:0000313" key="1">
    <source>
        <dbReference type="EMBL" id="KAJ2981660.1"/>
    </source>
</evidence>
<comment type="caution">
    <text evidence="1">The sequence shown here is derived from an EMBL/GenBank/DDBJ whole genome shotgun (WGS) entry which is preliminary data.</text>
</comment>
<reference evidence="1" key="1">
    <citation type="submission" date="2022-08" db="EMBL/GenBank/DDBJ databases">
        <title>Genome Sequence of Lecanicillium fungicola.</title>
        <authorList>
            <person name="Buettner E."/>
        </authorList>
    </citation>
    <scope>NUCLEOTIDE SEQUENCE</scope>
    <source>
        <strain evidence="1">Babe33</strain>
    </source>
</reference>
<name>A0ACC1NQU4_9HYPO</name>
<sequence>MTEAIGWHFLEFEPLVAALLMASGLGFIYVYFRDRCLPPLPPGPKGLPFVGNIMDMPPKGVPAFEHFHKLHSRYGSVFSVTVLGQTTVFLYERHAVDEIMRKMAVKTSGRPQNTFADMAGYDCLNVTQQYRSQIWQRHRRIIQQFLRPEKISKSINEVMDSESRRFLLRVLNDPKRLIWHLQTQTSSVILKVLYGYNMNLSEPDPLIQLMHLMMDGLASVSMLFSWVVGIFPILTNLPSWMPFKKKAKELHSLNELLSGVPFNFVKKSMTEGTHRPSFVSSHIEQYVEQKGAWTLETGAEYDIKSTAMTLFAGGSDTATPILSGFVLAMVMFPEVQKKAQAELDAVVGNRLPDLDDQSQLPYVSAVVSEALRWFPPTPMNHPHRVEEDIMYDGYRIPKNSLLSVGTRSLLHDPQTYADPDRFDPDRFITRNEPNPAETAFGFGRRACPGRHLAEKSLFLTISRLLATFDIQKVVEEGKEKVAKLEITGSLVVQPAEFPFQIVPRSDAAAEMVRKWGMENPAEMSDAADLTLPSAADFTGMLGHIKEILK</sequence>